<protein>
    <submittedName>
        <fullName evidence="2">Uncharacterized protein</fullName>
    </submittedName>
</protein>
<name>A0A167B9M9_COLIC</name>
<organism evidence="2 3">
    <name type="scientific">Colletotrichum incanum</name>
    <name type="common">Soybean anthracnose fungus</name>
    <dbReference type="NCBI Taxonomy" id="1573173"/>
    <lineage>
        <taxon>Eukaryota</taxon>
        <taxon>Fungi</taxon>
        <taxon>Dikarya</taxon>
        <taxon>Ascomycota</taxon>
        <taxon>Pezizomycotina</taxon>
        <taxon>Sordariomycetes</taxon>
        <taxon>Hypocreomycetidae</taxon>
        <taxon>Glomerellales</taxon>
        <taxon>Glomerellaceae</taxon>
        <taxon>Colletotrichum</taxon>
        <taxon>Colletotrichum spaethianum species complex</taxon>
    </lineage>
</organism>
<sequence length="80" mass="8827">MTALITGPSEPLRQPTAPLSHHGQELHSSTSRRCTLRAKSTVFSVKQAVHDAAQRFAQRLLCCPTPVQLNMYQLPTATSR</sequence>
<keyword evidence="3" id="KW-1185">Reference proteome</keyword>
<evidence type="ECO:0000256" key="1">
    <source>
        <dbReference type="SAM" id="MobiDB-lite"/>
    </source>
</evidence>
<feature type="region of interest" description="Disordered" evidence="1">
    <location>
        <begin position="1"/>
        <end position="32"/>
    </location>
</feature>
<comment type="caution">
    <text evidence="2">The sequence shown here is derived from an EMBL/GenBank/DDBJ whole genome shotgun (WGS) entry which is preliminary data.</text>
</comment>
<evidence type="ECO:0000313" key="3">
    <source>
        <dbReference type="Proteomes" id="UP000076584"/>
    </source>
</evidence>
<dbReference type="AlphaFoldDB" id="A0A167B9M9"/>
<dbReference type="EMBL" id="LFIW01001782">
    <property type="protein sequence ID" value="KZL81056.1"/>
    <property type="molecule type" value="Genomic_DNA"/>
</dbReference>
<accession>A0A167B9M9</accession>
<reference evidence="2 3" key="1">
    <citation type="submission" date="2015-06" db="EMBL/GenBank/DDBJ databases">
        <title>Survival trade-offs in plant roots during colonization by closely related pathogenic and mutualistic fungi.</title>
        <authorList>
            <person name="Hacquard S."/>
            <person name="Kracher B."/>
            <person name="Hiruma K."/>
            <person name="Weinman A."/>
            <person name="Muench P."/>
            <person name="Garrido Oter R."/>
            <person name="Ver Loren van Themaat E."/>
            <person name="Dallerey J.-F."/>
            <person name="Damm U."/>
            <person name="Henrissat B."/>
            <person name="Lespinet O."/>
            <person name="Thon M."/>
            <person name="Kemen E."/>
            <person name="McHardy A.C."/>
            <person name="Schulze-Lefert P."/>
            <person name="O'Connell R.J."/>
        </authorList>
    </citation>
    <scope>NUCLEOTIDE SEQUENCE [LARGE SCALE GENOMIC DNA]</scope>
    <source>
        <strain evidence="2 3">MAFF 238704</strain>
    </source>
</reference>
<dbReference type="Proteomes" id="UP000076584">
    <property type="component" value="Unassembled WGS sequence"/>
</dbReference>
<gene>
    <name evidence="2" type="ORF">CI238_03344</name>
</gene>
<proteinExistence type="predicted"/>
<evidence type="ECO:0000313" key="2">
    <source>
        <dbReference type="EMBL" id="KZL81056.1"/>
    </source>
</evidence>